<dbReference type="PANTHER" id="PTHR13466:SF0">
    <property type="entry name" value="SMP-LTD DOMAIN-CONTAINING PROTEIN"/>
    <property type="match status" value="1"/>
</dbReference>
<dbReference type="GO" id="GO:0005789">
    <property type="term" value="C:endoplasmic reticulum membrane"/>
    <property type="evidence" value="ECO:0007669"/>
    <property type="project" value="UniProtKB-SubCell"/>
</dbReference>
<dbReference type="GO" id="GO:0008289">
    <property type="term" value="F:lipid binding"/>
    <property type="evidence" value="ECO:0007669"/>
    <property type="project" value="TreeGrafter"/>
</dbReference>
<comment type="subcellular location">
    <subcellularLocation>
        <location evidence="1">Endoplasmic reticulum membrane</location>
    </subcellularLocation>
</comment>
<sequence length="326" mass="36621">MEDQVDVGTESSLDDCSVNAAPFVVASLLMRASNTTTRERTGKKILSMVDKIANSKYFQGASELKPVKKVSFIFLYAFRRPPKISIRAVPQVGDRSVDMSTVSDWIENKLRLLLEKNLVCPNMDDVVVPVMSGNELLKALVIGESEELRQHAAIAAFATSIAHLEIGYVVMPTLSNAKSFYSYIRCKFVRHLVSDQLEVMVGRPPVEKWSRPELEDQYCSLYQQHFGLKQSFNEQEKKLKQYADLSLFWRSALRPHSSASQPSIVPRDEGSSHVVPSKTATSQDELPKGSSQRSAFHLFSLPSLIFAKHLVRGQTEMRKEINNGKI</sequence>
<dbReference type="PANTHER" id="PTHR13466">
    <property type="entry name" value="TEX2 PROTEIN-RELATED"/>
    <property type="match status" value="1"/>
</dbReference>
<keyword evidence="4" id="KW-1185">Reference proteome</keyword>
<accession>A0A183VCR5</accession>
<reference evidence="3 4" key="2">
    <citation type="submission" date="2018-11" db="EMBL/GenBank/DDBJ databases">
        <authorList>
            <consortium name="Pathogen Informatics"/>
        </authorList>
    </citation>
    <scope>NUCLEOTIDE SEQUENCE [LARGE SCALE GENOMIC DNA]</scope>
</reference>
<dbReference type="AlphaFoldDB" id="A0A183VCR5"/>
<evidence type="ECO:0000313" key="5">
    <source>
        <dbReference type="WBParaSite" id="TCNE_0001853901-mRNA-1"/>
    </source>
</evidence>
<dbReference type="Proteomes" id="UP000050794">
    <property type="component" value="Unassembled WGS sequence"/>
</dbReference>
<evidence type="ECO:0000313" key="4">
    <source>
        <dbReference type="Proteomes" id="UP000050794"/>
    </source>
</evidence>
<reference evidence="5" key="1">
    <citation type="submission" date="2016-06" db="UniProtKB">
        <authorList>
            <consortium name="WormBaseParasite"/>
        </authorList>
    </citation>
    <scope>IDENTIFICATION</scope>
</reference>
<protein>
    <submittedName>
        <fullName evidence="5">DEP domain-containing protein</fullName>
    </submittedName>
</protein>
<feature type="compositionally biased region" description="Polar residues" evidence="2">
    <location>
        <begin position="278"/>
        <end position="289"/>
    </location>
</feature>
<evidence type="ECO:0000256" key="1">
    <source>
        <dbReference type="ARBA" id="ARBA00004586"/>
    </source>
</evidence>
<proteinExistence type="predicted"/>
<evidence type="ECO:0000256" key="2">
    <source>
        <dbReference type="SAM" id="MobiDB-lite"/>
    </source>
</evidence>
<dbReference type="EMBL" id="UYWY01025644">
    <property type="protein sequence ID" value="VDM49856.1"/>
    <property type="molecule type" value="Genomic_DNA"/>
</dbReference>
<evidence type="ECO:0000313" key="3">
    <source>
        <dbReference type="EMBL" id="VDM49856.1"/>
    </source>
</evidence>
<feature type="region of interest" description="Disordered" evidence="2">
    <location>
        <begin position="257"/>
        <end position="289"/>
    </location>
</feature>
<organism evidence="4 5">
    <name type="scientific">Toxocara canis</name>
    <name type="common">Canine roundworm</name>
    <dbReference type="NCBI Taxonomy" id="6265"/>
    <lineage>
        <taxon>Eukaryota</taxon>
        <taxon>Metazoa</taxon>
        <taxon>Ecdysozoa</taxon>
        <taxon>Nematoda</taxon>
        <taxon>Chromadorea</taxon>
        <taxon>Rhabditida</taxon>
        <taxon>Spirurina</taxon>
        <taxon>Ascaridomorpha</taxon>
        <taxon>Ascaridoidea</taxon>
        <taxon>Toxocaridae</taxon>
        <taxon>Toxocara</taxon>
    </lineage>
</organism>
<gene>
    <name evidence="3" type="ORF">TCNE_LOCUS18535</name>
</gene>
<dbReference type="WBParaSite" id="TCNE_0001853901-mRNA-1">
    <property type="protein sequence ID" value="TCNE_0001853901-mRNA-1"/>
    <property type="gene ID" value="TCNE_0001853901"/>
</dbReference>
<name>A0A183VCR5_TOXCA</name>